<dbReference type="EnsemblPlants" id="Ma05_t01140.1">
    <property type="protein sequence ID" value="Ma05_p01140.1"/>
    <property type="gene ID" value="Ma05_g01140"/>
</dbReference>
<dbReference type="OMA" id="ASSCYCK"/>
<keyword evidence="1" id="KW-0479">Metal-binding</keyword>
<feature type="domain" description="BED-type" evidence="7">
    <location>
        <begin position="43"/>
        <end position="99"/>
    </location>
</feature>
<evidence type="ECO:0000259" key="7">
    <source>
        <dbReference type="PROSITE" id="PS50808"/>
    </source>
</evidence>
<dbReference type="FunCoup" id="A0A804IZJ9">
    <property type="interactions" value="4256"/>
</dbReference>
<accession>A0A804IZJ9</accession>
<protein>
    <submittedName>
        <fullName evidence="8">(wild Malaysian banana) hypothetical protein</fullName>
    </submittedName>
</protein>
<dbReference type="InterPro" id="IPR011011">
    <property type="entry name" value="Znf_FYVE_PHD"/>
</dbReference>
<dbReference type="InParanoid" id="A0A804IZJ9"/>
<dbReference type="InterPro" id="IPR013083">
    <property type="entry name" value="Znf_RING/FYVE/PHD"/>
</dbReference>
<evidence type="ECO:0000259" key="6">
    <source>
        <dbReference type="PROSITE" id="PS50016"/>
    </source>
</evidence>
<dbReference type="Gene3D" id="3.30.40.10">
    <property type="entry name" value="Zinc/RING finger domain, C3HC4 (zinc finger)"/>
    <property type="match status" value="3"/>
</dbReference>
<evidence type="ECO:0000256" key="5">
    <source>
        <dbReference type="SAM" id="MobiDB-lite"/>
    </source>
</evidence>
<gene>
    <name evidence="8" type="ORF">GSMUA_253410.1</name>
</gene>
<dbReference type="SMART" id="SM00249">
    <property type="entry name" value="PHD"/>
    <property type="match status" value="3"/>
</dbReference>
<evidence type="ECO:0000256" key="4">
    <source>
        <dbReference type="PROSITE-ProRule" id="PRU00027"/>
    </source>
</evidence>
<evidence type="ECO:0000313" key="9">
    <source>
        <dbReference type="EnsemblPlants" id="Ma05_p01140.1"/>
    </source>
</evidence>
<dbReference type="Pfam" id="PF00628">
    <property type="entry name" value="PHD"/>
    <property type="match status" value="2"/>
</dbReference>
<dbReference type="InterPro" id="IPR019787">
    <property type="entry name" value="Znf_PHD-finger"/>
</dbReference>
<reference evidence="9" key="2">
    <citation type="submission" date="2021-05" db="UniProtKB">
        <authorList>
            <consortium name="EnsemblPlants"/>
        </authorList>
    </citation>
    <scope>IDENTIFICATION</scope>
    <source>
        <strain evidence="9">subsp. malaccensis</strain>
    </source>
</reference>
<evidence type="ECO:0000256" key="3">
    <source>
        <dbReference type="ARBA" id="ARBA00022833"/>
    </source>
</evidence>
<feature type="region of interest" description="Disordered" evidence="5">
    <location>
        <begin position="550"/>
        <end position="583"/>
    </location>
</feature>
<feature type="domain" description="PHD-type" evidence="6">
    <location>
        <begin position="586"/>
        <end position="690"/>
    </location>
</feature>
<dbReference type="OrthoDB" id="1903104at2759"/>
<dbReference type="PROSITE" id="PS50016">
    <property type="entry name" value="ZF_PHD_2"/>
    <property type="match status" value="2"/>
</dbReference>
<dbReference type="Gramene" id="Ma05_t01140.1">
    <property type="protein sequence ID" value="Ma05_p01140.1"/>
    <property type="gene ID" value="Ma05_g01140"/>
</dbReference>
<keyword evidence="3" id="KW-0862">Zinc</keyword>
<feature type="domain" description="PHD-type" evidence="6">
    <location>
        <begin position="465"/>
        <end position="515"/>
    </location>
</feature>
<dbReference type="Proteomes" id="UP000012960">
    <property type="component" value="Unplaced"/>
</dbReference>
<evidence type="ECO:0000313" key="8">
    <source>
        <dbReference type="EMBL" id="CAG1837164.1"/>
    </source>
</evidence>
<dbReference type="InterPro" id="IPR001965">
    <property type="entry name" value="Znf_PHD"/>
</dbReference>
<keyword evidence="10" id="KW-1185">Reference proteome</keyword>
<evidence type="ECO:0000313" key="10">
    <source>
        <dbReference type="Proteomes" id="UP000012960"/>
    </source>
</evidence>
<name>A0A804IZJ9_MUSAM</name>
<dbReference type="GO" id="GO:0008270">
    <property type="term" value="F:zinc ion binding"/>
    <property type="evidence" value="ECO:0007669"/>
    <property type="project" value="UniProtKB-KW"/>
</dbReference>
<sequence length="742" mass="83877">MALEGGKFFKLEESPGEGLITYRRRKRAMPDADALQVLDTSHRNRDIGWNHGEIVDGNRFHWMCNWCGLIRYGGGVSRLKKHLAGACHVKKCPNVPDDIAKSIMHHLMEKQKNRAKRSIRCSGIDGTELNNSHNNAIDHRDRAKSSMEMQVACAGRFSKKSTNRSKNIKIGTQFSNSASQHSKTTAQLPRTGMTKGMMEPCETVSYAGTSRPEWHDRIIRHWKNVLEHQFKLSYMKPGHGIWNVLYDALSLGHSQLLRKLMMIDAIRNHEQLNGRYLVDSEVKIQGQWPDCFETAKEQKLVELRASYYKEDTNTRKCEKAFLEILISEKFAILCDFLWDTFEENKAKTFLDFRLIDSKLKNGDYERSLELYNQDVQQIWDNMQKIGQEMIILANSLSSLSRASCRKQVIEDLINAADDPKPEEACQIGVVQTNTAGSYPAKQLTCCGSDCSTKPDQTEAADVYKAFTCKQCGMKANEECSLFCDGCEAVYHFSCIKPAIEEISTPSWFCAACSKNNKDSADQACAESTKGSLHQNCVVCDRLEVSESLEDLDENGSRTRLATDSGESSVSSMESEEPPEPSRTAVSSLCKICGTCEDEEKKFLVCGHLQCPYKFYHIRCLKSSQIASPQQQNRPCWYCPSCLCRACLCDKDDDKIVLCDGCDEAYHTYCMKPPRTLVPKGQWYCVPCNVARAREGMRRYEQWILRQHGKNEGRQSNEAIGSMDLLLSAAEKLSSEEKLASGQ</sequence>
<keyword evidence="2 4" id="KW-0863">Zinc-finger</keyword>
<dbReference type="InterPro" id="IPR019786">
    <property type="entry name" value="Zinc_finger_PHD-type_CS"/>
</dbReference>
<dbReference type="EMBL" id="HG996470">
    <property type="protein sequence ID" value="CAG1837164.1"/>
    <property type="molecule type" value="Genomic_DNA"/>
</dbReference>
<organism evidence="9 10">
    <name type="scientific">Musa acuminata subsp. malaccensis</name>
    <name type="common">Wild banana</name>
    <name type="synonym">Musa malaccensis</name>
    <dbReference type="NCBI Taxonomy" id="214687"/>
    <lineage>
        <taxon>Eukaryota</taxon>
        <taxon>Viridiplantae</taxon>
        <taxon>Streptophyta</taxon>
        <taxon>Embryophyta</taxon>
        <taxon>Tracheophyta</taxon>
        <taxon>Spermatophyta</taxon>
        <taxon>Magnoliopsida</taxon>
        <taxon>Liliopsida</taxon>
        <taxon>Zingiberales</taxon>
        <taxon>Musaceae</taxon>
        <taxon>Musa</taxon>
    </lineage>
</organism>
<dbReference type="SUPFAM" id="SSF57903">
    <property type="entry name" value="FYVE/PHD zinc finger"/>
    <property type="match status" value="3"/>
</dbReference>
<evidence type="ECO:0000256" key="2">
    <source>
        <dbReference type="ARBA" id="ARBA00022771"/>
    </source>
</evidence>
<dbReference type="PROSITE" id="PS01359">
    <property type="entry name" value="ZF_PHD_1"/>
    <property type="match status" value="1"/>
</dbReference>
<reference evidence="8" key="1">
    <citation type="submission" date="2021-03" db="EMBL/GenBank/DDBJ databases">
        <authorList>
            <consortium name="Genoscope - CEA"/>
            <person name="William W."/>
        </authorList>
    </citation>
    <scope>NUCLEOTIDE SEQUENCE</scope>
    <source>
        <strain evidence="8">Doubled-haploid Pahang</strain>
    </source>
</reference>
<dbReference type="PANTHER" id="PTHR47162">
    <property type="entry name" value="OS02G0192300 PROTEIN"/>
    <property type="match status" value="1"/>
</dbReference>
<dbReference type="PROSITE" id="PS50808">
    <property type="entry name" value="ZF_BED"/>
    <property type="match status" value="1"/>
</dbReference>
<dbReference type="InterPro" id="IPR003656">
    <property type="entry name" value="Znf_BED"/>
</dbReference>
<dbReference type="GO" id="GO:0003677">
    <property type="term" value="F:DNA binding"/>
    <property type="evidence" value="ECO:0007669"/>
    <property type="project" value="InterPro"/>
</dbReference>
<dbReference type="PANTHER" id="PTHR47162:SF9">
    <property type="entry name" value="PHD FINGER PROTEIN EHD3-LIKE"/>
    <property type="match status" value="1"/>
</dbReference>
<evidence type="ECO:0000256" key="1">
    <source>
        <dbReference type="ARBA" id="ARBA00022723"/>
    </source>
</evidence>
<dbReference type="AlphaFoldDB" id="A0A804IZJ9"/>
<proteinExistence type="predicted"/>